<name>A0A6T8A3J2_9EUKA</name>
<sequence length="156" mass="18192">MATRLSDGRSTRARIKDPGSDPLIAMSRARHAKELKNEDTSRQMSGVSGALLHKMHDLHKVQEEIKALQEGVTEYQGQIDLLEERKSDLQKVLDKLNDWCETFDRMIGPFEQKYEDCKAEVKLSFDHAKSKYKESLQKLIDDFGFHPTFKRWFDEF</sequence>
<organism evidence="3">
    <name type="scientific">Prymnesium polylepis</name>
    <dbReference type="NCBI Taxonomy" id="72548"/>
    <lineage>
        <taxon>Eukaryota</taxon>
        <taxon>Haptista</taxon>
        <taxon>Haptophyta</taxon>
        <taxon>Prymnesiophyceae</taxon>
        <taxon>Prymnesiales</taxon>
        <taxon>Prymnesiaceae</taxon>
        <taxon>Prymnesium</taxon>
    </lineage>
</organism>
<gene>
    <name evidence="3" type="ORF">CPOL0286_LOCUS10517</name>
</gene>
<evidence type="ECO:0000256" key="1">
    <source>
        <dbReference type="SAM" id="Coils"/>
    </source>
</evidence>
<feature type="coiled-coil region" evidence="1">
    <location>
        <begin position="58"/>
        <end position="92"/>
    </location>
</feature>
<proteinExistence type="predicted"/>
<accession>A0A6T8A3J2</accession>
<evidence type="ECO:0000313" key="3">
    <source>
        <dbReference type="EMBL" id="CAE2227692.1"/>
    </source>
</evidence>
<protein>
    <submittedName>
        <fullName evidence="3">Uncharacterized protein</fullName>
    </submittedName>
</protein>
<feature type="region of interest" description="Disordered" evidence="2">
    <location>
        <begin position="1"/>
        <end position="23"/>
    </location>
</feature>
<dbReference type="AlphaFoldDB" id="A0A6T8A3J2"/>
<dbReference type="SUPFAM" id="SSF46579">
    <property type="entry name" value="Prefoldin"/>
    <property type="match status" value="1"/>
</dbReference>
<dbReference type="EMBL" id="HBKO01023250">
    <property type="protein sequence ID" value="CAE2227692.1"/>
    <property type="molecule type" value="Transcribed_RNA"/>
</dbReference>
<keyword evidence="1" id="KW-0175">Coiled coil</keyword>
<feature type="compositionally biased region" description="Basic and acidic residues" evidence="2">
    <location>
        <begin position="1"/>
        <end position="19"/>
    </location>
</feature>
<reference evidence="3" key="1">
    <citation type="submission" date="2021-01" db="EMBL/GenBank/DDBJ databases">
        <authorList>
            <person name="Corre E."/>
            <person name="Pelletier E."/>
            <person name="Niang G."/>
            <person name="Scheremetjew M."/>
            <person name="Finn R."/>
            <person name="Kale V."/>
            <person name="Holt S."/>
            <person name="Cochrane G."/>
            <person name="Meng A."/>
            <person name="Brown T."/>
            <person name="Cohen L."/>
        </authorList>
    </citation>
    <scope>NUCLEOTIDE SEQUENCE</scope>
    <source>
        <strain evidence="3">UIO037</strain>
    </source>
</reference>
<evidence type="ECO:0000256" key="2">
    <source>
        <dbReference type="SAM" id="MobiDB-lite"/>
    </source>
</evidence>